<protein>
    <submittedName>
        <fullName evidence="3">VWA domain containing CoxE-like protein</fullName>
    </submittedName>
</protein>
<feature type="region of interest" description="Disordered" evidence="1">
    <location>
        <begin position="306"/>
        <end position="331"/>
    </location>
</feature>
<sequence>MAEHPFFDPEVAQRLAVTPLVARGSKLGTVSGRHQSPHRGSSVEFAQYRRYQPGDDLRRLDWRAYGRSERYYVKEFDADTNLRLVLVVDSSGSMGYSNRLLLTQQIASTLAFMAVAQGDAAGLLTTNQPRQQTRTESPAADSMQGFNFLPPRRAADQVSILFDRLAQLKPSGESNVPAALHHLAQTVRQRAMVVIISDLLFPPQAMRPALEHLGHSKHDVVLLQLADPEELQPRWNRPVRLLDMENDQTYSVDPDQVAHDYRQAYDHHLQQLRDIAADTGIDYQLMVQDQSLEELLSTLLAKRASAGGASVGPAGPASGPASGPADRGKEF</sequence>
<keyword evidence="4" id="KW-1185">Reference proteome</keyword>
<proteinExistence type="predicted"/>
<dbReference type="InterPro" id="IPR036465">
    <property type="entry name" value="vWFA_dom_sf"/>
</dbReference>
<dbReference type="PANTHER" id="PTHR33608">
    <property type="entry name" value="BLL2464 PROTEIN"/>
    <property type="match status" value="1"/>
</dbReference>
<name>A0A517SQK4_9BACT</name>
<gene>
    <name evidence="3" type="ORF">SV7mr_08970</name>
</gene>
<dbReference type="PANTHER" id="PTHR33608:SF7">
    <property type="entry name" value="DUF58 DOMAIN-CONTAINING PROTEIN"/>
    <property type="match status" value="1"/>
</dbReference>
<dbReference type="Pfam" id="PF01882">
    <property type="entry name" value="DUF58"/>
    <property type="match status" value="1"/>
</dbReference>
<feature type="compositionally biased region" description="Low complexity" evidence="1">
    <location>
        <begin position="306"/>
        <end position="325"/>
    </location>
</feature>
<evidence type="ECO:0000313" key="3">
    <source>
        <dbReference type="EMBL" id="QDT58405.1"/>
    </source>
</evidence>
<organism evidence="3 4">
    <name type="scientific">Stieleria bergensis</name>
    <dbReference type="NCBI Taxonomy" id="2528025"/>
    <lineage>
        <taxon>Bacteria</taxon>
        <taxon>Pseudomonadati</taxon>
        <taxon>Planctomycetota</taxon>
        <taxon>Planctomycetia</taxon>
        <taxon>Pirellulales</taxon>
        <taxon>Pirellulaceae</taxon>
        <taxon>Stieleria</taxon>
    </lineage>
</organism>
<evidence type="ECO:0000259" key="2">
    <source>
        <dbReference type="Pfam" id="PF01882"/>
    </source>
</evidence>
<dbReference type="Gene3D" id="3.40.50.410">
    <property type="entry name" value="von Willebrand factor, type A domain"/>
    <property type="match status" value="1"/>
</dbReference>
<reference evidence="3 4" key="1">
    <citation type="submission" date="2019-02" db="EMBL/GenBank/DDBJ databases">
        <title>Deep-cultivation of Planctomycetes and their phenomic and genomic characterization uncovers novel biology.</title>
        <authorList>
            <person name="Wiegand S."/>
            <person name="Jogler M."/>
            <person name="Boedeker C."/>
            <person name="Pinto D."/>
            <person name="Vollmers J."/>
            <person name="Rivas-Marin E."/>
            <person name="Kohn T."/>
            <person name="Peeters S.H."/>
            <person name="Heuer A."/>
            <person name="Rast P."/>
            <person name="Oberbeckmann S."/>
            <person name="Bunk B."/>
            <person name="Jeske O."/>
            <person name="Meyerdierks A."/>
            <person name="Storesund J.E."/>
            <person name="Kallscheuer N."/>
            <person name="Luecker S."/>
            <person name="Lage O.M."/>
            <person name="Pohl T."/>
            <person name="Merkel B.J."/>
            <person name="Hornburger P."/>
            <person name="Mueller R.-W."/>
            <person name="Bruemmer F."/>
            <person name="Labrenz M."/>
            <person name="Spormann A.M."/>
            <person name="Op den Camp H."/>
            <person name="Overmann J."/>
            <person name="Amann R."/>
            <person name="Jetten M.S.M."/>
            <person name="Mascher T."/>
            <person name="Medema M.H."/>
            <person name="Devos D.P."/>
            <person name="Kaster A.-K."/>
            <person name="Ovreas L."/>
            <person name="Rohde M."/>
            <person name="Galperin M.Y."/>
            <person name="Jogler C."/>
        </authorList>
    </citation>
    <scope>NUCLEOTIDE SEQUENCE [LARGE SCALE GENOMIC DNA]</scope>
    <source>
        <strain evidence="3 4">SV_7m_r</strain>
    </source>
</reference>
<dbReference type="AlphaFoldDB" id="A0A517SQK4"/>
<dbReference type="SUPFAM" id="SSF53300">
    <property type="entry name" value="vWA-like"/>
    <property type="match status" value="1"/>
</dbReference>
<feature type="domain" description="DUF58" evidence="2">
    <location>
        <begin position="47"/>
        <end position="268"/>
    </location>
</feature>
<evidence type="ECO:0000256" key="1">
    <source>
        <dbReference type="SAM" id="MobiDB-lite"/>
    </source>
</evidence>
<evidence type="ECO:0000313" key="4">
    <source>
        <dbReference type="Proteomes" id="UP000315003"/>
    </source>
</evidence>
<dbReference type="EMBL" id="CP036272">
    <property type="protein sequence ID" value="QDT58405.1"/>
    <property type="molecule type" value="Genomic_DNA"/>
</dbReference>
<dbReference type="InterPro" id="IPR002881">
    <property type="entry name" value="DUF58"/>
</dbReference>
<dbReference type="OrthoDB" id="9780819at2"/>
<accession>A0A517SQK4</accession>
<dbReference type="Proteomes" id="UP000315003">
    <property type="component" value="Chromosome"/>
</dbReference>
<dbReference type="RefSeq" id="WP_145269545.1">
    <property type="nucleotide sequence ID" value="NZ_CP036272.1"/>
</dbReference>